<organism evidence="1 2">
    <name type="scientific">Armillaria gallica</name>
    <name type="common">Bulbous honey fungus</name>
    <name type="synonym">Armillaria bulbosa</name>
    <dbReference type="NCBI Taxonomy" id="47427"/>
    <lineage>
        <taxon>Eukaryota</taxon>
        <taxon>Fungi</taxon>
        <taxon>Dikarya</taxon>
        <taxon>Basidiomycota</taxon>
        <taxon>Agaricomycotina</taxon>
        <taxon>Agaricomycetes</taxon>
        <taxon>Agaricomycetidae</taxon>
        <taxon>Agaricales</taxon>
        <taxon>Marasmiineae</taxon>
        <taxon>Physalacriaceae</taxon>
        <taxon>Armillaria</taxon>
    </lineage>
</organism>
<dbReference type="AlphaFoldDB" id="A0A2H3E457"/>
<proteinExistence type="predicted"/>
<accession>A0A2H3E457</accession>
<dbReference type="EMBL" id="KZ293646">
    <property type="protein sequence ID" value="PBL00935.1"/>
    <property type="molecule type" value="Genomic_DNA"/>
</dbReference>
<reference evidence="2" key="1">
    <citation type="journal article" date="2017" name="Nat. Ecol. Evol.">
        <title>Genome expansion and lineage-specific genetic innovations in the forest pathogenic fungi Armillaria.</title>
        <authorList>
            <person name="Sipos G."/>
            <person name="Prasanna A.N."/>
            <person name="Walter M.C."/>
            <person name="O'Connor E."/>
            <person name="Balint B."/>
            <person name="Krizsan K."/>
            <person name="Kiss B."/>
            <person name="Hess J."/>
            <person name="Varga T."/>
            <person name="Slot J."/>
            <person name="Riley R."/>
            <person name="Boka B."/>
            <person name="Rigling D."/>
            <person name="Barry K."/>
            <person name="Lee J."/>
            <person name="Mihaltcheva S."/>
            <person name="LaButti K."/>
            <person name="Lipzen A."/>
            <person name="Waldron R."/>
            <person name="Moloney N.M."/>
            <person name="Sperisen C."/>
            <person name="Kredics L."/>
            <person name="Vagvoelgyi C."/>
            <person name="Patrignani A."/>
            <person name="Fitzpatrick D."/>
            <person name="Nagy I."/>
            <person name="Doyle S."/>
            <person name="Anderson J.B."/>
            <person name="Grigoriev I.V."/>
            <person name="Gueldener U."/>
            <person name="Muensterkoetter M."/>
            <person name="Nagy L.G."/>
        </authorList>
    </citation>
    <scope>NUCLEOTIDE SEQUENCE [LARGE SCALE GENOMIC DNA]</scope>
    <source>
        <strain evidence="2">Ar21-2</strain>
    </source>
</reference>
<evidence type="ECO:0000313" key="2">
    <source>
        <dbReference type="Proteomes" id="UP000217790"/>
    </source>
</evidence>
<dbReference type="Proteomes" id="UP000217790">
    <property type="component" value="Unassembled WGS sequence"/>
</dbReference>
<sequence length="166" mass="19154">MEPGYGYGIWEEGTISWAQLSRSAFYPALQREWDVLDYAAQTIIYLFTRVYMLSSYSIDICDTLEWSVLPAICTRCYCANPRGKLDVHIYIARRQELEVHFAPSVCDTSWIKNLLCIFLSMARWVQSGVRSGIYFTGRLGEVGNHLYFRISQVESSYASLILNWSC</sequence>
<dbReference type="InParanoid" id="A0A2H3E457"/>
<protein>
    <submittedName>
        <fullName evidence="1">Uncharacterized protein</fullName>
    </submittedName>
</protein>
<gene>
    <name evidence="1" type="ORF">ARMGADRAFT_402275</name>
</gene>
<name>A0A2H3E457_ARMGA</name>
<keyword evidence="2" id="KW-1185">Reference proteome</keyword>
<evidence type="ECO:0000313" key="1">
    <source>
        <dbReference type="EMBL" id="PBL00935.1"/>
    </source>
</evidence>